<dbReference type="Gene3D" id="1.10.460.10">
    <property type="entry name" value="Topoisomerase I, domain 2"/>
    <property type="match status" value="1"/>
</dbReference>
<dbReference type="InterPro" id="IPR003601">
    <property type="entry name" value="Topo_IA_2"/>
</dbReference>
<reference evidence="8 9" key="1">
    <citation type="submission" date="2017-04" db="EMBL/GenBank/DDBJ databases">
        <title>Novel microbial lineages endemic to geothermal iron-oxide mats fill important gaps in the evolutionary history of Archaea.</title>
        <authorList>
            <person name="Jay Z.J."/>
            <person name="Beam J.P."/>
            <person name="Dlakic M."/>
            <person name="Rusch D.B."/>
            <person name="Kozubal M.A."/>
            <person name="Inskeep W.P."/>
        </authorList>
    </citation>
    <scope>NUCLEOTIDE SEQUENCE [LARGE SCALE GENOMIC DNA]</scope>
    <source>
        <strain evidence="8">OSP_B</strain>
    </source>
</reference>
<dbReference type="InterPro" id="IPR023405">
    <property type="entry name" value="Topo_IA_core_domain"/>
</dbReference>
<evidence type="ECO:0000256" key="2">
    <source>
        <dbReference type="ARBA" id="ARBA00022490"/>
    </source>
</evidence>
<keyword evidence="2" id="KW-0963">Cytoplasm</keyword>
<dbReference type="GO" id="GO:0008270">
    <property type="term" value="F:zinc ion binding"/>
    <property type="evidence" value="ECO:0007669"/>
    <property type="project" value="UniProtKB-KW"/>
</dbReference>
<keyword evidence="5" id="KW-0862">Zinc</keyword>
<dbReference type="SMART" id="SM00436">
    <property type="entry name" value="TOP1Bc"/>
    <property type="match status" value="1"/>
</dbReference>
<evidence type="ECO:0000313" key="8">
    <source>
        <dbReference type="EMBL" id="PSN89330.1"/>
    </source>
</evidence>
<dbReference type="Gene3D" id="3.40.50.140">
    <property type="match status" value="1"/>
</dbReference>
<evidence type="ECO:0000256" key="4">
    <source>
        <dbReference type="ARBA" id="ARBA00043976"/>
    </source>
</evidence>
<protein>
    <submittedName>
        <fullName evidence="8">Uncharacterized protein</fullName>
    </submittedName>
</protein>
<feature type="domain" description="Toprim" evidence="6">
    <location>
        <begin position="3"/>
        <end position="163"/>
    </location>
</feature>
<dbReference type="PANTHER" id="PTHR43505:SF1">
    <property type="entry name" value="REVERSE GYRASE"/>
    <property type="match status" value="1"/>
</dbReference>
<dbReference type="PROSITE" id="PS52039">
    <property type="entry name" value="TOPO_IA_2"/>
    <property type="match status" value="1"/>
</dbReference>
<dbReference type="SMART" id="SM00493">
    <property type="entry name" value="TOPRIM"/>
    <property type="match status" value="1"/>
</dbReference>
<dbReference type="SUPFAM" id="SSF56712">
    <property type="entry name" value="Prokaryotic type I DNA topoisomerase"/>
    <property type="match status" value="1"/>
</dbReference>
<keyword evidence="5" id="KW-0479">Metal-binding</keyword>
<dbReference type="EMBL" id="NEXA01000216">
    <property type="protein sequence ID" value="PSN89330.1"/>
    <property type="molecule type" value="Genomic_DNA"/>
</dbReference>
<comment type="caution">
    <text evidence="8">The sequence shown here is derived from an EMBL/GenBank/DDBJ whole genome shotgun (WGS) entry which is preliminary data.</text>
</comment>
<gene>
    <name evidence="8" type="ORF">B9P99_05550</name>
</gene>
<feature type="domain" description="Topo IA-type catalytic" evidence="7">
    <location>
        <begin position="179"/>
        <end position="275"/>
    </location>
</feature>
<keyword evidence="3" id="KW-0413">Isomerase</keyword>
<dbReference type="InterPro" id="IPR013824">
    <property type="entry name" value="Topo_IA_cen_sub1"/>
</dbReference>
<dbReference type="GO" id="GO:0006265">
    <property type="term" value="P:DNA topological change"/>
    <property type="evidence" value="ECO:0007669"/>
    <property type="project" value="InterPro"/>
</dbReference>
<dbReference type="PROSITE" id="PS52037">
    <property type="entry name" value="ZF_RG_C"/>
    <property type="match status" value="1"/>
</dbReference>
<comment type="subcellular location">
    <subcellularLocation>
        <location evidence="1">Cytoplasm</location>
    </subcellularLocation>
</comment>
<dbReference type="Pfam" id="PF01751">
    <property type="entry name" value="Toprim"/>
    <property type="match status" value="1"/>
</dbReference>
<dbReference type="InterPro" id="IPR005736">
    <property type="entry name" value="Reverse_gyrase"/>
</dbReference>
<dbReference type="InterPro" id="IPR013497">
    <property type="entry name" value="Topo_IA_cen"/>
</dbReference>
<evidence type="ECO:0000256" key="3">
    <source>
        <dbReference type="ARBA" id="ARBA00023235"/>
    </source>
</evidence>
<dbReference type="GO" id="GO:0005737">
    <property type="term" value="C:cytoplasm"/>
    <property type="evidence" value="ECO:0007669"/>
    <property type="project" value="UniProtKB-SubCell"/>
</dbReference>
<evidence type="ECO:0000259" key="6">
    <source>
        <dbReference type="PROSITE" id="PS50880"/>
    </source>
</evidence>
<dbReference type="PANTHER" id="PTHR43505">
    <property type="entry name" value="REVERSE GYRASE"/>
    <property type="match status" value="1"/>
</dbReference>
<comment type="similarity">
    <text evidence="4">In the N-terminal section; belongs to the DEAD box helicase family. DDVD subfamily.</text>
</comment>
<dbReference type="Proteomes" id="UP000240838">
    <property type="component" value="Unassembled WGS sequence"/>
</dbReference>
<evidence type="ECO:0000256" key="1">
    <source>
        <dbReference type="ARBA" id="ARBA00004496"/>
    </source>
</evidence>
<organism evidence="8 9">
    <name type="scientific">Candidatus Marsarchaeota G1 archaeon OSP_B</name>
    <dbReference type="NCBI Taxonomy" id="1978153"/>
    <lineage>
        <taxon>Archaea</taxon>
        <taxon>Candidatus Marsarchaeota</taxon>
        <taxon>Candidatus Marsarchaeota group 1</taxon>
    </lineage>
</organism>
<evidence type="ECO:0000313" key="9">
    <source>
        <dbReference type="Proteomes" id="UP000240838"/>
    </source>
</evidence>
<dbReference type="PROSITE" id="PS50880">
    <property type="entry name" value="TOPRIM"/>
    <property type="match status" value="1"/>
</dbReference>
<dbReference type="AlphaFoldDB" id="A0A2R6ASK9"/>
<dbReference type="GO" id="GO:0003677">
    <property type="term" value="F:DNA binding"/>
    <property type="evidence" value="ECO:0007669"/>
    <property type="project" value="InterPro"/>
</dbReference>
<accession>A0A2R6ASK9</accession>
<evidence type="ECO:0000256" key="5">
    <source>
        <dbReference type="PROSITE-ProRule" id="PRU01381"/>
    </source>
</evidence>
<evidence type="ECO:0000259" key="7">
    <source>
        <dbReference type="PROSITE" id="PS52039"/>
    </source>
</evidence>
<sequence>MKSALLIVESPNKARTIANFFGRPGRRFSEGRTFYEVMINGTLFTISSTGGHIVDLPHKASSRNNYGVPKTNNHFVPIYDFLNRCNSCSFQFTGVVEKCPNCGSNNLRRAYDVVQALRKAASDVSSVYVATDPDSEGEKIAWDIALLLSPYTSEIKRARFHEITPEAVLKAINGATQIDDRLVKAQIVRRIDDRWIGYGLTELLTKSQNQFFEEEKEDSEFPLEEFRFQFWVGSFKKASKTNSAKLGNSGLLQRFLLQNSSKLCLRKRTLLLTET</sequence>
<keyword evidence="5" id="KW-0863">Zinc-finger</keyword>
<dbReference type="GO" id="GO:0160097">
    <property type="term" value="F:reverse gyrase activity"/>
    <property type="evidence" value="ECO:0007669"/>
    <property type="project" value="UniProtKB-ARBA"/>
</dbReference>
<dbReference type="InterPro" id="IPR006171">
    <property type="entry name" value="TOPRIM_dom"/>
</dbReference>
<name>A0A2R6ASK9_9ARCH</name>
<proteinExistence type="inferred from homology"/>